<dbReference type="AlphaFoldDB" id="A0A5C1QCL7"/>
<dbReference type="Proteomes" id="UP000323824">
    <property type="component" value="Chromosome"/>
</dbReference>
<reference evidence="1 2" key="2">
    <citation type="submission" date="2019-09" db="EMBL/GenBank/DDBJ databases">
        <title>Complete Genome Sequence and Methylome Analysis of free living Spirochaetas.</title>
        <authorList>
            <person name="Leshcheva N."/>
            <person name="Mikheeva N."/>
        </authorList>
    </citation>
    <scope>NUCLEOTIDE SEQUENCE [LARGE SCALE GENOMIC DNA]</scope>
    <source>
        <strain evidence="1 2">P</strain>
    </source>
</reference>
<organism evidence="1 2">
    <name type="scientific">Thiospirochaeta perfilievii</name>
    <dbReference type="NCBI Taxonomy" id="252967"/>
    <lineage>
        <taxon>Bacteria</taxon>
        <taxon>Pseudomonadati</taxon>
        <taxon>Spirochaetota</taxon>
        <taxon>Spirochaetia</taxon>
        <taxon>Spirochaetales</taxon>
        <taxon>Spirochaetaceae</taxon>
        <taxon>Thiospirochaeta</taxon>
    </lineage>
</organism>
<gene>
    <name evidence="1" type="ORF">EW093_14415</name>
</gene>
<evidence type="ECO:0000313" key="1">
    <source>
        <dbReference type="EMBL" id="QEN05843.1"/>
    </source>
</evidence>
<reference evidence="1 2" key="1">
    <citation type="submission" date="2019-02" db="EMBL/GenBank/DDBJ databases">
        <authorList>
            <person name="Fomenkov A."/>
            <person name="Dubinina G."/>
            <person name="Grabovich M."/>
            <person name="Vincze T."/>
            <person name="Roberts R.J."/>
        </authorList>
    </citation>
    <scope>NUCLEOTIDE SEQUENCE [LARGE SCALE GENOMIC DNA]</scope>
    <source>
        <strain evidence="1 2">P</strain>
    </source>
</reference>
<accession>A0A5C1QCL7</accession>
<keyword evidence="2" id="KW-1185">Reference proteome</keyword>
<name>A0A5C1QCL7_9SPIO</name>
<dbReference type="KEGG" id="sper:EW093_14415"/>
<protein>
    <submittedName>
        <fullName evidence="1">Uncharacterized protein</fullName>
    </submittedName>
</protein>
<dbReference type="RefSeq" id="WP_149569077.1">
    <property type="nucleotide sequence ID" value="NZ_CP035807.1"/>
</dbReference>
<dbReference type="EMBL" id="CP035807">
    <property type="protein sequence ID" value="QEN05843.1"/>
    <property type="molecule type" value="Genomic_DNA"/>
</dbReference>
<proteinExistence type="predicted"/>
<evidence type="ECO:0000313" key="2">
    <source>
        <dbReference type="Proteomes" id="UP000323824"/>
    </source>
</evidence>
<sequence>MDEYYELIGGYLEFDKKAFLLDIVSPKSEIRRLITSGDRGFKPPKIVKKESSVKVLFDDSTDIDLDKNYKEYFTRLKEKYKKKMQGRLIVRVSCYATFFSNVDFNRDEKAFFY</sequence>